<reference evidence="2 3" key="1">
    <citation type="submission" date="2024-09" db="EMBL/GenBank/DDBJ databases">
        <authorList>
            <person name="Sun Q."/>
            <person name="Mori K."/>
        </authorList>
    </citation>
    <scope>NUCLEOTIDE SEQUENCE [LARGE SCALE GENOMIC DNA]</scope>
    <source>
        <strain evidence="2 3">JCM 15389</strain>
    </source>
</reference>
<feature type="compositionally biased region" description="Pro residues" evidence="1">
    <location>
        <begin position="118"/>
        <end position="129"/>
    </location>
</feature>
<organism evidence="2 3">
    <name type="scientific">Aciditerrimonas ferrireducens</name>
    <dbReference type="NCBI Taxonomy" id="667306"/>
    <lineage>
        <taxon>Bacteria</taxon>
        <taxon>Bacillati</taxon>
        <taxon>Actinomycetota</taxon>
        <taxon>Acidimicrobiia</taxon>
        <taxon>Acidimicrobiales</taxon>
        <taxon>Acidimicrobiaceae</taxon>
        <taxon>Aciditerrimonas</taxon>
    </lineage>
</organism>
<evidence type="ECO:0000313" key="2">
    <source>
        <dbReference type="EMBL" id="MFC0082280.1"/>
    </source>
</evidence>
<dbReference type="EMBL" id="JBHLYQ010000086">
    <property type="protein sequence ID" value="MFC0082280.1"/>
    <property type="molecule type" value="Genomic_DNA"/>
</dbReference>
<name>A0ABV6C3L4_9ACTN</name>
<evidence type="ECO:0000313" key="3">
    <source>
        <dbReference type="Proteomes" id="UP001589788"/>
    </source>
</evidence>
<proteinExistence type="predicted"/>
<sequence length="163" mass="17024">MEEERFGLGPTFQGALTGEGRGGGIRRLTLGDGHGRPDAVAQMDDFGVTVCDRRAGRVLVVPWRAVGDLRRERVLDTPGGSEVVLDLPTAELRLRVADEEDPGWVEDLAATLRAHTPRPLPPLPDPPPVAWGARSAEPGAGAGPLPAPPQLPGPTAARAAATA</sequence>
<feature type="region of interest" description="Disordered" evidence="1">
    <location>
        <begin position="115"/>
        <end position="163"/>
    </location>
</feature>
<gene>
    <name evidence="2" type="ORF">ACFFRE_08995</name>
</gene>
<evidence type="ECO:0000256" key="1">
    <source>
        <dbReference type="SAM" id="MobiDB-lite"/>
    </source>
</evidence>
<keyword evidence="3" id="KW-1185">Reference proteome</keyword>
<feature type="compositionally biased region" description="Low complexity" evidence="1">
    <location>
        <begin position="153"/>
        <end position="163"/>
    </location>
</feature>
<accession>A0ABV6C3L4</accession>
<comment type="caution">
    <text evidence="2">The sequence shown here is derived from an EMBL/GenBank/DDBJ whole genome shotgun (WGS) entry which is preliminary data.</text>
</comment>
<dbReference type="Proteomes" id="UP001589788">
    <property type="component" value="Unassembled WGS sequence"/>
</dbReference>
<dbReference type="RefSeq" id="WP_377789821.1">
    <property type="nucleotide sequence ID" value="NZ_JBHLYQ010000086.1"/>
</dbReference>
<protein>
    <submittedName>
        <fullName evidence="2">Uncharacterized protein</fullName>
    </submittedName>
</protein>
<feature type="region of interest" description="Disordered" evidence="1">
    <location>
        <begin position="1"/>
        <end position="20"/>
    </location>
</feature>